<dbReference type="CDD" id="cd00082">
    <property type="entry name" value="HisKA"/>
    <property type="match status" value="1"/>
</dbReference>
<evidence type="ECO:0000256" key="8">
    <source>
        <dbReference type="ARBA" id="ARBA00023012"/>
    </source>
</evidence>
<dbReference type="Gene3D" id="3.30.565.10">
    <property type="entry name" value="Histidine kinase-like ATPase, C-terminal domain"/>
    <property type="match status" value="1"/>
</dbReference>
<dbReference type="InterPro" id="IPR003594">
    <property type="entry name" value="HATPase_dom"/>
</dbReference>
<keyword evidence="7" id="KW-0067">ATP-binding</keyword>
<dbReference type="InterPro" id="IPR003661">
    <property type="entry name" value="HisK_dim/P_dom"/>
</dbReference>
<dbReference type="Pfam" id="PF13185">
    <property type="entry name" value="GAF_2"/>
    <property type="match status" value="1"/>
</dbReference>
<evidence type="ECO:0000256" key="2">
    <source>
        <dbReference type="ARBA" id="ARBA00012438"/>
    </source>
</evidence>
<evidence type="ECO:0000256" key="4">
    <source>
        <dbReference type="ARBA" id="ARBA00022679"/>
    </source>
</evidence>
<dbReference type="Pfam" id="PF01590">
    <property type="entry name" value="GAF"/>
    <property type="match status" value="1"/>
</dbReference>
<keyword evidence="4" id="KW-0808">Transferase</keyword>
<dbReference type="PANTHER" id="PTHR42878">
    <property type="entry name" value="TWO-COMPONENT HISTIDINE KINASE"/>
    <property type="match status" value="1"/>
</dbReference>
<dbReference type="InterPro" id="IPR050351">
    <property type="entry name" value="BphY/WalK/GraS-like"/>
</dbReference>
<feature type="domain" description="Histidine kinase" evidence="9">
    <location>
        <begin position="370"/>
        <end position="581"/>
    </location>
</feature>
<dbReference type="InterPro" id="IPR029016">
    <property type="entry name" value="GAF-like_dom_sf"/>
</dbReference>
<dbReference type="SMART" id="SM00387">
    <property type="entry name" value="HATPase_c"/>
    <property type="match status" value="1"/>
</dbReference>
<evidence type="ECO:0000256" key="7">
    <source>
        <dbReference type="ARBA" id="ARBA00022840"/>
    </source>
</evidence>
<dbReference type="Gene3D" id="3.30.450.40">
    <property type="match status" value="2"/>
</dbReference>
<reference evidence="10 11" key="1">
    <citation type="submission" date="2019-06" db="EMBL/GenBank/DDBJ databases">
        <title>The draft genome of Rhizobium smilacinae PTYR-5.</title>
        <authorList>
            <person name="Liu L."/>
            <person name="Li L."/>
            <person name="Zhang X."/>
        </authorList>
    </citation>
    <scope>NUCLEOTIDE SEQUENCE [LARGE SCALE GENOMIC DNA]</scope>
    <source>
        <strain evidence="10 11">PTYR-5</strain>
    </source>
</reference>
<dbReference type="Proteomes" id="UP000311605">
    <property type="component" value="Unassembled WGS sequence"/>
</dbReference>
<gene>
    <name evidence="10" type="ORF">FHP24_13155</name>
</gene>
<evidence type="ECO:0000259" key="9">
    <source>
        <dbReference type="PROSITE" id="PS50109"/>
    </source>
</evidence>
<name>A0A5C4XJW2_9HYPH</name>
<dbReference type="InterPro" id="IPR036890">
    <property type="entry name" value="HATPase_C_sf"/>
</dbReference>
<evidence type="ECO:0000256" key="1">
    <source>
        <dbReference type="ARBA" id="ARBA00000085"/>
    </source>
</evidence>
<comment type="catalytic activity">
    <reaction evidence="1">
        <text>ATP + protein L-histidine = ADP + protein N-phospho-L-histidine.</text>
        <dbReference type="EC" id="2.7.13.3"/>
    </reaction>
</comment>
<dbReference type="OrthoDB" id="9795133at2"/>
<dbReference type="SMART" id="SM00065">
    <property type="entry name" value="GAF"/>
    <property type="match status" value="2"/>
</dbReference>
<dbReference type="SUPFAM" id="SSF55781">
    <property type="entry name" value="GAF domain-like"/>
    <property type="match status" value="2"/>
</dbReference>
<dbReference type="GO" id="GO:0000155">
    <property type="term" value="F:phosphorelay sensor kinase activity"/>
    <property type="evidence" value="ECO:0007669"/>
    <property type="project" value="InterPro"/>
</dbReference>
<proteinExistence type="predicted"/>
<organism evidence="10 11">
    <name type="scientific">Aliirhizobium smilacinae</name>
    <dbReference type="NCBI Taxonomy" id="1395944"/>
    <lineage>
        <taxon>Bacteria</taxon>
        <taxon>Pseudomonadati</taxon>
        <taxon>Pseudomonadota</taxon>
        <taxon>Alphaproteobacteria</taxon>
        <taxon>Hyphomicrobiales</taxon>
        <taxon>Rhizobiaceae</taxon>
        <taxon>Aliirhizobium</taxon>
    </lineage>
</organism>
<dbReference type="Pfam" id="PF00512">
    <property type="entry name" value="HisKA"/>
    <property type="match status" value="1"/>
</dbReference>
<dbReference type="GO" id="GO:0007234">
    <property type="term" value="P:osmosensory signaling via phosphorelay pathway"/>
    <property type="evidence" value="ECO:0007669"/>
    <property type="project" value="TreeGrafter"/>
</dbReference>
<keyword evidence="5" id="KW-0547">Nucleotide-binding</keyword>
<keyword evidence="11" id="KW-1185">Reference proteome</keyword>
<dbReference type="InterPro" id="IPR036097">
    <property type="entry name" value="HisK_dim/P_sf"/>
</dbReference>
<dbReference type="SUPFAM" id="SSF55874">
    <property type="entry name" value="ATPase domain of HSP90 chaperone/DNA topoisomerase II/histidine kinase"/>
    <property type="match status" value="1"/>
</dbReference>
<evidence type="ECO:0000256" key="3">
    <source>
        <dbReference type="ARBA" id="ARBA00022553"/>
    </source>
</evidence>
<dbReference type="RefSeq" id="WP_139676638.1">
    <property type="nucleotide sequence ID" value="NZ_VDMN01000002.1"/>
</dbReference>
<dbReference type="Gene3D" id="1.10.287.130">
    <property type="match status" value="1"/>
</dbReference>
<dbReference type="PRINTS" id="PR00344">
    <property type="entry name" value="BCTRLSENSOR"/>
</dbReference>
<comment type="caution">
    <text evidence="10">The sequence shown here is derived from an EMBL/GenBank/DDBJ whole genome shotgun (WGS) entry which is preliminary data.</text>
</comment>
<dbReference type="SMART" id="SM00388">
    <property type="entry name" value="HisKA"/>
    <property type="match status" value="1"/>
</dbReference>
<dbReference type="GO" id="GO:0030295">
    <property type="term" value="F:protein kinase activator activity"/>
    <property type="evidence" value="ECO:0007669"/>
    <property type="project" value="TreeGrafter"/>
</dbReference>
<evidence type="ECO:0000256" key="5">
    <source>
        <dbReference type="ARBA" id="ARBA00022741"/>
    </source>
</evidence>
<dbReference type="AlphaFoldDB" id="A0A5C4XJW2"/>
<evidence type="ECO:0000256" key="6">
    <source>
        <dbReference type="ARBA" id="ARBA00022777"/>
    </source>
</evidence>
<protein>
    <recommendedName>
        <fullName evidence="2">histidine kinase</fullName>
        <ecNumber evidence="2">2.7.13.3</ecNumber>
    </recommendedName>
</protein>
<dbReference type="GO" id="GO:0005524">
    <property type="term" value="F:ATP binding"/>
    <property type="evidence" value="ECO:0007669"/>
    <property type="project" value="UniProtKB-KW"/>
</dbReference>
<sequence length="585" mass="63450">MSASPDAISPTDAAAPYSTPLASLTRAIGAMGRAESQDAVIETLRSTARSLVGCEGIAIIRREGDLCHYVEEDAIGPLWKGHQFPMSACISGWAMLNRRTVVIPDISKDERIPFELYADTFVKAVAMAPVKAADPIGAIGAYWSHTYTPAQWELDVLEALAEAAATAMDKASAIRELSKALETPAEAGADTEESLARDIAKVECIAAVPTILDVVLQMTGMGFAAVARVTEDRWITCRSLDHVGFGLKPGDELPVQSTLCDEIRGHREVIVFDDATVDPVYRDHHTPRIYGLRSYISVPIILANGQFFGTLCVIDPNPAKVKNPLVINTFKLFADLIGQHLDADDRLKATRSELEREKEISELREQFIAVLGHDLRNPIAAVDAGTSRLLKEGWTERSPLVLKLMKSSISRMVGLVDNVMDLARARMGGGISLEIGNHDAAVILGHVIDEIRLAHPGRIIEADFRLPESVSVDPLRLAQMFSNLVANAVTHGVESEPVRVVGAVSKGQFEIAISNGGTPISPEVLGRLFQPFRRGDLRPSMQGLGLGLYIAAEIAKAHKGKISVRSDEAETCFTFSMPVENRDLI</sequence>
<accession>A0A5C4XJW2</accession>
<dbReference type="GO" id="GO:0000156">
    <property type="term" value="F:phosphorelay response regulator activity"/>
    <property type="evidence" value="ECO:0007669"/>
    <property type="project" value="TreeGrafter"/>
</dbReference>
<dbReference type="Pfam" id="PF02518">
    <property type="entry name" value="HATPase_c"/>
    <property type="match status" value="1"/>
</dbReference>
<dbReference type="EMBL" id="VDMN01000002">
    <property type="protein sequence ID" value="TNM63732.1"/>
    <property type="molecule type" value="Genomic_DNA"/>
</dbReference>
<evidence type="ECO:0000313" key="10">
    <source>
        <dbReference type="EMBL" id="TNM63732.1"/>
    </source>
</evidence>
<dbReference type="InterPro" id="IPR005467">
    <property type="entry name" value="His_kinase_dom"/>
</dbReference>
<keyword evidence="8" id="KW-0902">Two-component regulatory system</keyword>
<keyword evidence="3" id="KW-0597">Phosphoprotein</keyword>
<dbReference type="PROSITE" id="PS50109">
    <property type="entry name" value="HIS_KIN"/>
    <property type="match status" value="1"/>
</dbReference>
<keyword evidence="6 10" id="KW-0418">Kinase</keyword>
<dbReference type="EC" id="2.7.13.3" evidence="2"/>
<evidence type="ECO:0000313" key="11">
    <source>
        <dbReference type="Proteomes" id="UP000311605"/>
    </source>
</evidence>
<dbReference type="SUPFAM" id="SSF47384">
    <property type="entry name" value="Homodimeric domain of signal transducing histidine kinase"/>
    <property type="match status" value="1"/>
</dbReference>
<dbReference type="InterPro" id="IPR004358">
    <property type="entry name" value="Sig_transdc_His_kin-like_C"/>
</dbReference>
<dbReference type="InterPro" id="IPR003018">
    <property type="entry name" value="GAF"/>
</dbReference>
<dbReference type="PANTHER" id="PTHR42878:SF7">
    <property type="entry name" value="SENSOR HISTIDINE KINASE GLRK"/>
    <property type="match status" value="1"/>
</dbReference>